<evidence type="ECO:0000256" key="1">
    <source>
        <dbReference type="ARBA" id="ARBA00004442"/>
    </source>
</evidence>
<protein>
    <recommendedName>
        <fullName evidence="3">Translocation and assembly module subunit TamA</fullName>
    </recommendedName>
    <alternativeName>
        <fullName evidence="9">Autotransporter assembly factor TamA</fullName>
    </alternativeName>
</protein>
<dbReference type="Gene3D" id="2.40.160.50">
    <property type="entry name" value="membrane protein fhac: a member of the omp85/tpsb transporter family"/>
    <property type="match status" value="1"/>
</dbReference>
<dbReference type="Pfam" id="PF07244">
    <property type="entry name" value="POTRA"/>
    <property type="match status" value="1"/>
</dbReference>
<comment type="similarity">
    <text evidence="2">Belongs to the TamA family.</text>
</comment>
<keyword evidence="4" id="KW-1134">Transmembrane beta strand</keyword>
<gene>
    <name evidence="12" type="ORF">ED236_02510</name>
</gene>
<name>A0A3N0V6B2_9PROT</name>
<proteinExistence type="inferred from homology"/>
<evidence type="ECO:0000256" key="8">
    <source>
        <dbReference type="ARBA" id="ARBA00023237"/>
    </source>
</evidence>
<dbReference type="RefSeq" id="WP_123236342.1">
    <property type="nucleotide sequence ID" value="NZ_RJVP01000001.1"/>
</dbReference>
<dbReference type="InterPro" id="IPR035243">
    <property type="entry name" value="TamA_POTRA_Dom_1"/>
</dbReference>
<dbReference type="PANTHER" id="PTHR12815">
    <property type="entry name" value="SORTING AND ASSEMBLY MACHINERY SAMM50 PROTEIN FAMILY MEMBER"/>
    <property type="match status" value="1"/>
</dbReference>
<evidence type="ECO:0000256" key="4">
    <source>
        <dbReference type="ARBA" id="ARBA00022452"/>
    </source>
</evidence>
<evidence type="ECO:0000256" key="5">
    <source>
        <dbReference type="ARBA" id="ARBA00022692"/>
    </source>
</evidence>
<dbReference type="InterPro" id="IPR010827">
    <property type="entry name" value="BamA/TamA_POTRA"/>
</dbReference>
<dbReference type="EMBL" id="RJVP01000001">
    <property type="protein sequence ID" value="ROH88350.1"/>
    <property type="molecule type" value="Genomic_DNA"/>
</dbReference>
<reference evidence="12 13" key="1">
    <citation type="submission" date="2018-10" db="EMBL/GenBank/DDBJ databases">
        <authorList>
            <person name="Chen W.-M."/>
        </authorList>
    </citation>
    <scope>NUCLEOTIDE SEQUENCE [LARGE SCALE GENOMIC DNA]</scope>
    <source>
        <strain evidence="12 13">H-5</strain>
    </source>
</reference>
<dbReference type="Pfam" id="PF01103">
    <property type="entry name" value="Omp85"/>
    <property type="match status" value="1"/>
</dbReference>
<organism evidence="12 13">
    <name type="scientific">Pseudomethylobacillus aquaticus</name>
    <dbReference type="NCBI Taxonomy" id="2676064"/>
    <lineage>
        <taxon>Bacteria</taxon>
        <taxon>Pseudomonadati</taxon>
        <taxon>Pseudomonadota</taxon>
        <taxon>Betaproteobacteria</taxon>
        <taxon>Nitrosomonadales</taxon>
        <taxon>Methylophilaceae</taxon>
        <taxon>Pseudomethylobacillus</taxon>
    </lineage>
</organism>
<sequence>MQRWHHGLFVVLLLWGTPQASLHAEEIRYRVDIEAPDSLDSLLRKHLDIVKALDNPRLNRNEWLRLLGEAEQDAQSILATEGYFSPQIDIETDQQDTLSHASFKVEPGPQTRVAEVEIEFTGAIHLEDEHSRVNKLKENWALQAGAPFSQDNWGKAKRTLLSDLIAYRYPEAHILRSEARIQRERNQVKLRIEIDSGPVYRFGTTRIEGVQRYDAAIIERLNPIKPGDIYDQNSLLRLQTLILESGYYQSVEVSADTENGPVDAAPVIVKVSERKASTLSTGAGLSTNTGARVQLNYEDLDVFGLDWRFVGSFKVEQLAQSLNGQLQRPQTENGFRDSLSSTVGRTAIEGQTTTIFNNSLKRAWGPRRFEQFVGTGILFEQVDLDGAESSNKQVATVSYGITLRRVDNELSPNRGYLLNAQVAAAPLDSLSDGKFVQTYIKGQAYWPLAERTQLITRLEIGAVNGGNAPATYLFRAGGDQSVRGYAFQSLGNREGDAIAGARYLLTGSAELVQWLTREWGGAVFVDFGNAADTIKTLKPVYAYGLGVRWKSPAGPIGADIAYGQDTGEFRLHFNLGVSF</sequence>
<keyword evidence="6" id="KW-0732">Signal</keyword>
<dbReference type="Pfam" id="PF17243">
    <property type="entry name" value="POTRA_TamA_1"/>
    <property type="match status" value="1"/>
</dbReference>
<dbReference type="PANTHER" id="PTHR12815:SF47">
    <property type="entry name" value="TRANSLOCATION AND ASSEMBLY MODULE SUBUNIT TAMA"/>
    <property type="match status" value="1"/>
</dbReference>
<dbReference type="InterPro" id="IPR000184">
    <property type="entry name" value="Bac_surfAg_D15"/>
</dbReference>
<dbReference type="GO" id="GO:0009279">
    <property type="term" value="C:cell outer membrane"/>
    <property type="evidence" value="ECO:0007669"/>
    <property type="project" value="UniProtKB-SubCell"/>
</dbReference>
<accession>A0A3N0V6B2</accession>
<comment type="subunit">
    <text evidence="10">Interacts with TamB to form the translocation and assembly module (TAM).</text>
</comment>
<evidence type="ECO:0000256" key="10">
    <source>
        <dbReference type="ARBA" id="ARBA00093548"/>
    </source>
</evidence>
<evidence type="ECO:0000256" key="3">
    <source>
        <dbReference type="ARBA" id="ARBA00015419"/>
    </source>
</evidence>
<evidence type="ECO:0000256" key="6">
    <source>
        <dbReference type="ARBA" id="ARBA00022729"/>
    </source>
</evidence>
<evidence type="ECO:0000256" key="7">
    <source>
        <dbReference type="ARBA" id="ARBA00023136"/>
    </source>
</evidence>
<keyword evidence="8" id="KW-0998">Cell outer membrane</keyword>
<keyword evidence="7" id="KW-0472">Membrane</keyword>
<dbReference type="InterPro" id="IPR039910">
    <property type="entry name" value="D15-like"/>
</dbReference>
<evidence type="ECO:0000313" key="13">
    <source>
        <dbReference type="Proteomes" id="UP000275137"/>
    </source>
</evidence>
<dbReference type="Proteomes" id="UP000275137">
    <property type="component" value="Unassembled WGS sequence"/>
</dbReference>
<comment type="caution">
    <text evidence="12">The sequence shown here is derived from an EMBL/GenBank/DDBJ whole genome shotgun (WGS) entry which is preliminary data.</text>
</comment>
<evidence type="ECO:0000313" key="12">
    <source>
        <dbReference type="EMBL" id="ROH88350.1"/>
    </source>
</evidence>
<dbReference type="PROSITE" id="PS51779">
    <property type="entry name" value="POTRA"/>
    <property type="match status" value="1"/>
</dbReference>
<dbReference type="InterPro" id="IPR034746">
    <property type="entry name" value="POTRA"/>
</dbReference>
<comment type="subcellular location">
    <subcellularLocation>
        <location evidence="1">Cell outer membrane</location>
    </subcellularLocation>
</comment>
<dbReference type="AlphaFoldDB" id="A0A3N0V6B2"/>
<evidence type="ECO:0000256" key="2">
    <source>
        <dbReference type="ARBA" id="ARBA00010248"/>
    </source>
</evidence>
<keyword evidence="13" id="KW-1185">Reference proteome</keyword>
<evidence type="ECO:0000259" key="11">
    <source>
        <dbReference type="PROSITE" id="PS51779"/>
    </source>
</evidence>
<keyword evidence="5" id="KW-0812">Transmembrane</keyword>
<dbReference type="Gene3D" id="3.10.20.310">
    <property type="entry name" value="membrane protein fhac"/>
    <property type="match status" value="2"/>
</dbReference>
<feature type="domain" description="POTRA" evidence="11">
    <location>
        <begin position="200"/>
        <end position="274"/>
    </location>
</feature>
<evidence type="ECO:0000256" key="9">
    <source>
        <dbReference type="ARBA" id="ARBA00033063"/>
    </source>
</evidence>